<reference evidence="2 4" key="2">
    <citation type="journal article" date="2019" name="Microbiome">
        <title>Annotated bacterial chromosomes from frame-shift-corrected long-read metagenomic data.</title>
        <authorList>
            <person name="Arumugam K."/>
            <person name="Bagci C."/>
            <person name="Bessarab I."/>
            <person name="Beier S."/>
            <person name="Buchfink B."/>
            <person name="Gorska A."/>
            <person name="Qiu G."/>
            <person name="Huson D.H."/>
            <person name="Williams R.B.H."/>
        </authorList>
    </citation>
    <scope>NUCLEOTIDE SEQUENCE [LARGE SCALE GENOMIC DNA]</scope>
    <source>
        <strain evidence="2">SSA1</strain>
    </source>
</reference>
<evidence type="ECO:0000313" key="3">
    <source>
        <dbReference type="Proteomes" id="UP000021315"/>
    </source>
</evidence>
<dbReference type="STRING" id="1453999.AW06_001145"/>
<organism evidence="1 3">
    <name type="scientific">Candidatus Accumulibacter cognatus</name>
    <dbReference type="NCBI Taxonomy" id="2954383"/>
    <lineage>
        <taxon>Bacteria</taxon>
        <taxon>Pseudomonadati</taxon>
        <taxon>Pseudomonadota</taxon>
        <taxon>Betaproteobacteria</taxon>
        <taxon>Candidatus Accumulibacter</taxon>
    </lineage>
</organism>
<accession>A0A7D5SHR0</accession>
<dbReference type="EMBL" id="CP058708">
    <property type="protein sequence ID" value="QLH52219.1"/>
    <property type="molecule type" value="Genomic_DNA"/>
</dbReference>
<reference evidence="1 3" key="1">
    <citation type="submission" date="2014-02" db="EMBL/GenBank/DDBJ databases">
        <title>Expanding our view of genomic diversity in Candidatus Accumulibacter clades.</title>
        <authorList>
            <person name="Skennerton C.T."/>
            <person name="Barr J.J."/>
            <person name="Slater F.R."/>
            <person name="Bond P.L."/>
            <person name="Tyson G.W."/>
        </authorList>
    </citation>
    <scope>NUCLEOTIDE SEQUENCE [LARGE SCALE GENOMIC DNA]</scope>
    <source>
        <strain evidence="3">SK-02</strain>
    </source>
</reference>
<protein>
    <submittedName>
        <fullName evidence="2">Nucleotidyltransferase family protein</fullName>
    </submittedName>
</protein>
<sequence>MPACNAFGIDHSSGSGMSNLGGVDPCMHDMLTLLIDPRQVRSVSLADWDRIIRLARQSRLLGVLSHRIQSHPELLPQVPGCVLGHLRSAAAYSAHRTQVLRVELAALAQAMPAEIPVVVLKGAAYILQDLESARGRLPGDVDLMVAYNDLKRAEAALLGAGWAAEEINDYDQRYYREWSHELPPMRRPGSSVELDLHHTITPVTARLKPDTALLFTDLQVVEGKRFLVLHPQDQILHAAVHLFQDSELFANLRDLVDIDSLIRTHLHSESDWQALAVRAARHNLQRPLWYALRYCQAWLATAVPDALPLAAPPAAAIRWMDWVFPRCTLPRIPDRPPPFSRRFAAQLGLLRHQWLRLPPKLLLRHLAHKGLQSLRPRPAVPRKAE</sequence>
<dbReference type="InterPro" id="IPR039498">
    <property type="entry name" value="NTP_transf_5"/>
</dbReference>
<proteinExistence type="predicted"/>
<name>A0A080MBF1_9PROT</name>
<dbReference type="EMBL" id="JDST02000018">
    <property type="protein sequence ID" value="KFB77770.1"/>
    <property type="molecule type" value="Genomic_DNA"/>
</dbReference>
<gene>
    <name evidence="1" type="ORF">AW06_001145</name>
    <name evidence="2" type="ORF">HWD57_22395</name>
</gene>
<evidence type="ECO:0000313" key="2">
    <source>
        <dbReference type="EMBL" id="QLH52219.1"/>
    </source>
</evidence>
<evidence type="ECO:0000313" key="4">
    <source>
        <dbReference type="Proteomes" id="UP000509684"/>
    </source>
</evidence>
<dbReference type="Proteomes" id="UP000509684">
    <property type="component" value="Chromosome"/>
</dbReference>
<accession>A0A080MBF1</accession>
<dbReference type="KEGG" id="acog:HWD57_22395"/>
<evidence type="ECO:0000313" key="1">
    <source>
        <dbReference type="EMBL" id="KFB77770.1"/>
    </source>
</evidence>
<dbReference type="AlphaFoldDB" id="A0A080MBF1"/>
<dbReference type="RefSeq" id="WP_138677873.1">
    <property type="nucleotide sequence ID" value="NZ_JDST02000018.1"/>
</dbReference>
<keyword evidence="3" id="KW-1185">Reference proteome</keyword>
<reference evidence="2" key="3">
    <citation type="submission" date="2020-06" db="EMBL/GenBank/DDBJ databases">
        <authorList>
            <person name="Arumugam K."/>
            <person name="Besarab I."/>
            <person name="Haryono M."/>
            <person name="Bagci C."/>
            <person name="Beier S."/>
            <person name="Buchfink B."/>
            <person name="Gorska A."/>
            <person name="Qiu G."/>
            <person name="Huson D.H."/>
            <person name="Williams R.B."/>
        </authorList>
    </citation>
    <scope>NUCLEOTIDE SEQUENCE</scope>
    <source>
        <strain evidence="2">SSA1</strain>
    </source>
</reference>
<dbReference type="Proteomes" id="UP000021315">
    <property type="component" value="Unassembled WGS sequence"/>
</dbReference>
<dbReference type="Pfam" id="PF14907">
    <property type="entry name" value="NTP_transf_5"/>
    <property type="match status" value="1"/>
</dbReference>